<evidence type="ECO:0000313" key="6">
    <source>
        <dbReference type="Proteomes" id="UP000016743"/>
    </source>
</evidence>
<feature type="domain" description="Glycosyltransferase subfamily 4-like N-terminal" evidence="4">
    <location>
        <begin position="17"/>
        <end position="180"/>
    </location>
</feature>
<sequence length="385" mass="40863">MRVVSLVTLVTPTGKYGGPVRVAVNQARALRDRGHEVTIAGAQRGYGGSPPTDLDGVPARLFPARTVLPGTGFAGLAAPGLHSWLREAVAESDIVHLHLARDLVTLPAAVHARRAGVPVVLQTHGMIDPSTHPLARPLDAFWTRSVLRDAAAVLYLTPREREGLIAVAGDRLRLVPLGNGVPHSRARQSRNGVEVLYLARLAPRKRPEVFVEAAARLAAEFPAVRFRLVGPDEGRAGEVVQLAAESGADIVWEGPIGPEATDARMSEASIYVLPAVDEPYPMSVLEAMAAGLPVIVTDSCGLAPAVEESGAGIVVGDSADALTAALRRLLADQELRRAMGEAGRQAATGRFSMASIARELLTVYRRAAAGPREDDPRDGDRRLRV</sequence>
<dbReference type="Pfam" id="PF00534">
    <property type="entry name" value="Glycos_transf_1"/>
    <property type="match status" value="1"/>
</dbReference>
<dbReference type="STRING" id="1389489.O159_24750"/>
<dbReference type="eggNOG" id="COG0438">
    <property type="taxonomic scope" value="Bacteria"/>
</dbReference>
<dbReference type="EMBL" id="CP006734">
    <property type="protein sequence ID" value="AGW42411.1"/>
    <property type="molecule type" value="Genomic_DNA"/>
</dbReference>
<dbReference type="HOGENOM" id="CLU_009583_2_1_11"/>
<proteinExistence type="predicted"/>
<dbReference type="KEGG" id="lxy:O159_24750"/>
<dbReference type="Gene3D" id="3.40.50.2000">
    <property type="entry name" value="Glycogen Phosphorylase B"/>
    <property type="match status" value="2"/>
</dbReference>
<gene>
    <name evidence="5" type="ORF">O159_24750</name>
</gene>
<dbReference type="OrthoDB" id="4316343at2"/>
<feature type="domain" description="Glycosyl transferase family 1" evidence="3">
    <location>
        <begin position="194"/>
        <end position="345"/>
    </location>
</feature>
<dbReference type="InterPro" id="IPR028098">
    <property type="entry name" value="Glyco_trans_4-like_N"/>
</dbReference>
<protein>
    <submittedName>
        <fullName evidence="5">Uncharacterized protein</fullName>
    </submittedName>
</protein>
<accession>U3P9C0</accession>
<evidence type="ECO:0000259" key="4">
    <source>
        <dbReference type="Pfam" id="PF13579"/>
    </source>
</evidence>
<dbReference type="Proteomes" id="UP000016743">
    <property type="component" value="Chromosome"/>
</dbReference>
<name>U3P9C0_LEIXC</name>
<dbReference type="PANTHER" id="PTHR12526">
    <property type="entry name" value="GLYCOSYLTRANSFERASE"/>
    <property type="match status" value="1"/>
</dbReference>
<dbReference type="Pfam" id="PF13579">
    <property type="entry name" value="Glyco_trans_4_4"/>
    <property type="match status" value="1"/>
</dbReference>
<dbReference type="GO" id="GO:0016757">
    <property type="term" value="F:glycosyltransferase activity"/>
    <property type="evidence" value="ECO:0007669"/>
    <property type="project" value="UniProtKB-KW"/>
</dbReference>
<organism evidence="5 6">
    <name type="scientific">Leifsonia xyli subsp. cynodontis DSM 46306</name>
    <dbReference type="NCBI Taxonomy" id="1389489"/>
    <lineage>
        <taxon>Bacteria</taxon>
        <taxon>Bacillati</taxon>
        <taxon>Actinomycetota</taxon>
        <taxon>Actinomycetes</taxon>
        <taxon>Micrococcales</taxon>
        <taxon>Microbacteriaceae</taxon>
        <taxon>Leifsonia</taxon>
    </lineage>
</organism>
<evidence type="ECO:0000256" key="2">
    <source>
        <dbReference type="ARBA" id="ARBA00022679"/>
    </source>
</evidence>
<evidence type="ECO:0000259" key="3">
    <source>
        <dbReference type="Pfam" id="PF00534"/>
    </source>
</evidence>
<dbReference type="RefSeq" id="WP_021755882.1">
    <property type="nucleotide sequence ID" value="NC_022438.1"/>
</dbReference>
<dbReference type="SUPFAM" id="SSF53756">
    <property type="entry name" value="UDP-Glycosyltransferase/glycogen phosphorylase"/>
    <property type="match status" value="1"/>
</dbReference>
<keyword evidence="1" id="KW-0328">Glycosyltransferase</keyword>
<dbReference type="InterPro" id="IPR001296">
    <property type="entry name" value="Glyco_trans_1"/>
</dbReference>
<reference evidence="5 6" key="1">
    <citation type="journal article" date="2013" name="Genome Announc.">
        <title>Complete Genome Sequence of Leifsonia xyli subsp. cynodontis Strain DSM46306, a Gram-Positive Bacterial Pathogen of Grasses.</title>
        <authorList>
            <person name="Monteiro-Vitorello C.B."/>
            <person name="Zerillo M.M."/>
            <person name="Van Sluys M.A."/>
            <person name="Camargo L.E."/>
            <person name="Kitajima J.P."/>
        </authorList>
    </citation>
    <scope>NUCLEOTIDE SEQUENCE [LARGE SCALE GENOMIC DNA]</scope>
    <source>
        <strain evidence="5 6">DSM 46306</strain>
    </source>
</reference>
<keyword evidence="2" id="KW-0808">Transferase</keyword>
<dbReference type="PANTHER" id="PTHR12526:SF636">
    <property type="entry name" value="BLL3647 PROTEIN"/>
    <property type="match status" value="1"/>
</dbReference>
<evidence type="ECO:0000256" key="1">
    <source>
        <dbReference type="ARBA" id="ARBA00022676"/>
    </source>
</evidence>
<evidence type="ECO:0000313" key="5">
    <source>
        <dbReference type="EMBL" id="AGW42411.1"/>
    </source>
</evidence>
<dbReference type="AlphaFoldDB" id="U3P9C0"/>
<keyword evidence="6" id="KW-1185">Reference proteome</keyword>